<proteinExistence type="predicted"/>
<comment type="caution">
    <text evidence="2">The sequence shown here is derived from an EMBL/GenBank/DDBJ whole genome shotgun (WGS) entry which is preliminary data.</text>
</comment>
<feature type="compositionally biased region" description="Low complexity" evidence="1">
    <location>
        <begin position="313"/>
        <end position="328"/>
    </location>
</feature>
<dbReference type="EMBL" id="BSDZ01000010">
    <property type="protein sequence ID" value="GLI61644.1"/>
    <property type="molecule type" value="Genomic_DNA"/>
</dbReference>
<feature type="region of interest" description="Disordered" evidence="1">
    <location>
        <begin position="224"/>
        <end position="250"/>
    </location>
</feature>
<feature type="region of interest" description="Disordered" evidence="1">
    <location>
        <begin position="299"/>
        <end position="383"/>
    </location>
</feature>
<feature type="compositionally biased region" description="Low complexity" evidence="1">
    <location>
        <begin position="200"/>
        <end position="211"/>
    </location>
</feature>
<gene>
    <name evidence="2" type="ORF">VaNZ11_004067</name>
</gene>
<accession>A0ABQ5RWB8</accession>
<dbReference type="Proteomes" id="UP001165090">
    <property type="component" value="Unassembled WGS sequence"/>
</dbReference>
<feature type="region of interest" description="Disordered" evidence="1">
    <location>
        <begin position="439"/>
        <end position="493"/>
    </location>
</feature>
<protein>
    <submittedName>
        <fullName evidence="2">Uncharacterized protein</fullName>
    </submittedName>
</protein>
<evidence type="ECO:0000313" key="3">
    <source>
        <dbReference type="Proteomes" id="UP001165090"/>
    </source>
</evidence>
<evidence type="ECO:0000256" key="1">
    <source>
        <dbReference type="SAM" id="MobiDB-lite"/>
    </source>
</evidence>
<keyword evidence="3" id="KW-1185">Reference proteome</keyword>
<sequence>MLRPIRNSQSWGLGLANLDAIFNTLELEVRSSVAEIYGIEQGILSLEGDLELALRQREHALNALASTSLEHQANAVNDTNVHIQQNSAARDVITEPVVSFEQQLPREEQHADQVLHPTTATRSNAEEPIRGLALNADDMKKRLLQVLRHLRDTASFCREIPDLDRGFSNMLKKIYKELYDSLKELTSKSAGSRPATDVTAPRSAPGGASAARQAIMPTNAEAQALNSTQRGPEPVAIGSGSTGACAQPTSSRDLSALARLIHAKRLHRQADGGAARDPNQAPVRRLACATYACGNFREPTLYDGLPPTRVAVGPSQGASAGPPAQQPARSEPATDPDPDSQTQAVLGAEPADATPAGTALLSPTRNCTNSEGGGTVHQQTAARPQCGAGLSTVCKDTEPPVGGSGNGNNIGSPARLLHSRASVGAGLALIFLSQTAHPHAAVEPHSKGRSPRPSSFQEGAQGLPATQLPALPNGASDAGLAGALQGEGAGSHRHCEGVAHGTGVETQICGRVVARVDKGSASISASGRGLLARQCIKRTIGLDDNASLESMPLSRKRPHVGDVQQLPQT</sequence>
<feature type="compositionally biased region" description="Polar residues" evidence="1">
    <location>
        <begin position="361"/>
        <end position="382"/>
    </location>
</feature>
<name>A0ABQ5RWB8_9CHLO</name>
<organism evidence="2 3">
    <name type="scientific">Volvox africanus</name>
    <dbReference type="NCBI Taxonomy" id="51714"/>
    <lineage>
        <taxon>Eukaryota</taxon>
        <taxon>Viridiplantae</taxon>
        <taxon>Chlorophyta</taxon>
        <taxon>core chlorophytes</taxon>
        <taxon>Chlorophyceae</taxon>
        <taxon>CS clade</taxon>
        <taxon>Chlamydomonadales</taxon>
        <taxon>Volvocaceae</taxon>
        <taxon>Volvox</taxon>
    </lineage>
</organism>
<evidence type="ECO:0000313" key="2">
    <source>
        <dbReference type="EMBL" id="GLI61644.1"/>
    </source>
</evidence>
<feature type="region of interest" description="Disordered" evidence="1">
    <location>
        <begin position="549"/>
        <end position="569"/>
    </location>
</feature>
<feature type="region of interest" description="Disordered" evidence="1">
    <location>
        <begin position="187"/>
        <end position="211"/>
    </location>
</feature>
<reference evidence="2 3" key="1">
    <citation type="journal article" date="2023" name="IScience">
        <title>Expanded male sex-determining region conserved during the evolution of homothallism in the green alga Volvox.</title>
        <authorList>
            <person name="Yamamoto K."/>
            <person name="Matsuzaki R."/>
            <person name="Mahakham W."/>
            <person name="Heman W."/>
            <person name="Sekimoto H."/>
            <person name="Kawachi M."/>
            <person name="Minakuchi Y."/>
            <person name="Toyoda A."/>
            <person name="Nozaki H."/>
        </authorList>
    </citation>
    <scope>NUCLEOTIDE SEQUENCE [LARGE SCALE GENOMIC DNA]</scope>
    <source>
        <strain evidence="2 3">NIES-4468</strain>
    </source>
</reference>